<evidence type="ECO:0000313" key="2">
    <source>
        <dbReference type="EMBL" id="RZC28512.1"/>
    </source>
</evidence>
<comment type="caution">
    <text evidence="2">The sequence shown here is derived from an EMBL/GenBank/DDBJ whole genome shotgun (WGS) entry which is preliminary data.</text>
</comment>
<protein>
    <submittedName>
        <fullName evidence="2">Uncharacterized protein</fullName>
    </submittedName>
</protein>
<keyword evidence="3" id="KW-1185">Reference proteome</keyword>
<sequence>RKLNALFFLLLFLSITSAMAKVIGALEDEEMLSKTKLDVARLAVKTSFQSVIDEVLKRQRLFGHLYSMEQFMKAMFYCKHLLILCNGREKTTMVKAVHDQTQISIWLMVPSGGLHAICNHHDLKGTSNYHNSTDMAEFSLFINSMDVNEVSSTGKRFLWFSSDGKSMGKVTMKNGIRKWILLGYYLNSKISCVQQRSKTTFNQRIDQKSKELEDLDSLIMEGSTHNGDSPFRELCEIIPSFNKQKSLGSGYGTTIKQVSWNWQWRRQLFVWEHELLNELEEILQGACVVFVEQDSWIWLLDPISGFSVAATYKLVQNALAQEHNPTQHGSTYNKLWDCMAPSKVTIHGLALTQQQTSNSGPAAKKEYSNSGSTFTMLFL</sequence>
<gene>
    <name evidence="2" type="ORF">D0Y65_000472</name>
</gene>
<feature type="non-terminal residue" evidence="2">
    <location>
        <position position="1"/>
    </location>
</feature>
<keyword evidence="1" id="KW-0732">Signal</keyword>
<name>A0A445LYV5_GLYSO</name>
<evidence type="ECO:0000256" key="1">
    <source>
        <dbReference type="SAM" id="SignalP"/>
    </source>
</evidence>
<reference evidence="2 3" key="1">
    <citation type="submission" date="2018-09" db="EMBL/GenBank/DDBJ databases">
        <title>A high-quality reference genome of wild soybean provides a powerful tool to mine soybean genomes.</title>
        <authorList>
            <person name="Xie M."/>
            <person name="Chung C.Y.L."/>
            <person name="Li M.-W."/>
            <person name="Wong F.-L."/>
            <person name="Chan T.-F."/>
            <person name="Lam H.-M."/>
        </authorList>
    </citation>
    <scope>NUCLEOTIDE SEQUENCE [LARGE SCALE GENOMIC DNA]</scope>
    <source>
        <strain evidence="3">cv. W05</strain>
        <tissue evidence="2">Hypocotyl of etiolated seedlings</tissue>
    </source>
</reference>
<evidence type="ECO:0000313" key="3">
    <source>
        <dbReference type="Proteomes" id="UP000289340"/>
    </source>
</evidence>
<proteinExistence type="predicted"/>
<organism evidence="2 3">
    <name type="scientific">Glycine soja</name>
    <name type="common">Wild soybean</name>
    <dbReference type="NCBI Taxonomy" id="3848"/>
    <lineage>
        <taxon>Eukaryota</taxon>
        <taxon>Viridiplantae</taxon>
        <taxon>Streptophyta</taxon>
        <taxon>Embryophyta</taxon>
        <taxon>Tracheophyta</taxon>
        <taxon>Spermatophyta</taxon>
        <taxon>Magnoliopsida</taxon>
        <taxon>eudicotyledons</taxon>
        <taxon>Gunneridae</taxon>
        <taxon>Pentapetalae</taxon>
        <taxon>rosids</taxon>
        <taxon>fabids</taxon>
        <taxon>Fabales</taxon>
        <taxon>Fabaceae</taxon>
        <taxon>Papilionoideae</taxon>
        <taxon>50 kb inversion clade</taxon>
        <taxon>NPAAA clade</taxon>
        <taxon>indigoferoid/millettioid clade</taxon>
        <taxon>Phaseoleae</taxon>
        <taxon>Glycine</taxon>
        <taxon>Glycine subgen. Soja</taxon>
    </lineage>
</organism>
<accession>A0A445LYV5</accession>
<dbReference type="Proteomes" id="UP000289340">
    <property type="component" value="Chromosome 1"/>
</dbReference>
<dbReference type="AlphaFoldDB" id="A0A445LYV5"/>
<feature type="chain" id="PRO_5019444211" evidence="1">
    <location>
        <begin position="21"/>
        <end position="379"/>
    </location>
</feature>
<feature type="signal peptide" evidence="1">
    <location>
        <begin position="1"/>
        <end position="20"/>
    </location>
</feature>
<dbReference type="EMBL" id="QZWG01000001">
    <property type="protein sequence ID" value="RZC28512.1"/>
    <property type="molecule type" value="Genomic_DNA"/>
</dbReference>